<organism evidence="1 2">
    <name type="scientific">Virgibacillus indicus</name>
    <dbReference type="NCBI Taxonomy" id="2024554"/>
    <lineage>
        <taxon>Bacteria</taxon>
        <taxon>Bacillati</taxon>
        <taxon>Bacillota</taxon>
        <taxon>Bacilli</taxon>
        <taxon>Bacillales</taxon>
        <taxon>Bacillaceae</taxon>
        <taxon>Virgibacillus</taxon>
    </lineage>
</organism>
<sequence>MLPNILDVALAYDLQFNPKTYGKKESLAKCPFCKEDSNKRKKFYLSLNIDYQLYKCWYCAESGGVLDFEAKLSGRSFTEVKQKYFGKCQTPIHPAFGLDPYQLEKIGWKEYKRKSFKEFQEKKDEVFQDWENYVKKELVRNYALFMCIAHLENQLERRKELLIWFIKRCWDSTVPNMYEMIQDEFLKPEYARKEWAIEGMEIGRAAWKACIKTMDFEIENLLVYVIFADYFYRENKKAHPNKERATQNHLA</sequence>
<reference evidence="1 2" key="1">
    <citation type="submission" date="2017-08" db="EMBL/GenBank/DDBJ databases">
        <title>Virgibacillus indicus sp. nov. and Virgibacillus profoundi sp. nov, two moderately halophilic bacteria isolated from marine sediment by using the Microfluidic Streak Plate.</title>
        <authorList>
            <person name="Xu B."/>
            <person name="Hu B."/>
            <person name="Wang J."/>
            <person name="Zhu Y."/>
            <person name="Huang L."/>
            <person name="Du W."/>
            <person name="Huang Y."/>
        </authorList>
    </citation>
    <scope>NUCLEOTIDE SEQUENCE [LARGE SCALE GENOMIC DNA]</scope>
    <source>
        <strain evidence="1 2">IO3-P2-C2</strain>
    </source>
</reference>
<name>A0A265NB40_9BACI</name>
<comment type="caution">
    <text evidence="1">The sequence shown here is derived from an EMBL/GenBank/DDBJ whole genome shotgun (WGS) entry which is preliminary data.</text>
</comment>
<dbReference type="GO" id="GO:0003677">
    <property type="term" value="F:DNA binding"/>
    <property type="evidence" value="ECO:0007669"/>
    <property type="project" value="InterPro"/>
</dbReference>
<dbReference type="GO" id="GO:0006260">
    <property type="term" value="P:DNA replication"/>
    <property type="evidence" value="ECO:0007669"/>
    <property type="project" value="InterPro"/>
</dbReference>
<protein>
    <recommendedName>
        <fullName evidence="3">Zinc finger CHC2-type domain-containing protein</fullName>
    </recommendedName>
</protein>
<proteinExistence type="predicted"/>
<evidence type="ECO:0000313" key="1">
    <source>
        <dbReference type="EMBL" id="OZU89047.1"/>
    </source>
</evidence>
<dbReference type="Proteomes" id="UP000216498">
    <property type="component" value="Unassembled WGS sequence"/>
</dbReference>
<dbReference type="AlphaFoldDB" id="A0A265NB40"/>
<accession>A0A265NB40</accession>
<dbReference type="RefSeq" id="WP_094885405.1">
    <property type="nucleotide sequence ID" value="NZ_NPMS01000003.1"/>
</dbReference>
<dbReference type="GO" id="GO:0008270">
    <property type="term" value="F:zinc ion binding"/>
    <property type="evidence" value="ECO:0007669"/>
    <property type="project" value="InterPro"/>
</dbReference>
<evidence type="ECO:0008006" key="3">
    <source>
        <dbReference type="Google" id="ProtNLM"/>
    </source>
</evidence>
<keyword evidence="2" id="KW-1185">Reference proteome</keyword>
<dbReference type="InterPro" id="IPR036977">
    <property type="entry name" value="DNA_primase_Znf_CHC2"/>
</dbReference>
<dbReference type="SUPFAM" id="SSF57783">
    <property type="entry name" value="Zinc beta-ribbon"/>
    <property type="match status" value="1"/>
</dbReference>
<evidence type="ECO:0000313" key="2">
    <source>
        <dbReference type="Proteomes" id="UP000216498"/>
    </source>
</evidence>
<dbReference type="Gene3D" id="3.90.580.10">
    <property type="entry name" value="Zinc finger, CHC2-type domain"/>
    <property type="match status" value="1"/>
</dbReference>
<dbReference type="EMBL" id="NPMS01000003">
    <property type="protein sequence ID" value="OZU89047.1"/>
    <property type="molecule type" value="Genomic_DNA"/>
</dbReference>
<gene>
    <name evidence="1" type="ORF">CIL03_08500</name>
</gene>
<dbReference type="OrthoDB" id="2665710at2"/>